<feature type="region of interest" description="Disordered" evidence="1">
    <location>
        <begin position="109"/>
        <end position="130"/>
    </location>
</feature>
<protein>
    <submittedName>
        <fullName evidence="2">Uncharacterized protein</fullName>
    </submittedName>
</protein>
<reference evidence="2" key="1">
    <citation type="journal article" date="2021" name="Proc. Natl. Acad. Sci. U.S.A.">
        <title>A Catalog of Tens of Thousands of Viruses from Human Metagenomes Reveals Hidden Associations with Chronic Diseases.</title>
        <authorList>
            <person name="Tisza M.J."/>
            <person name="Buck C.B."/>
        </authorList>
    </citation>
    <scope>NUCLEOTIDE SEQUENCE</scope>
    <source>
        <strain evidence="2">CtTgb17</strain>
    </source>
</reference>
<accession>A0A8S5TWZ7</accession>
<name>A0A8S5TWZ7_9CAUD</name>
<organism evidence="2">
    <name type="scientific">Siphoviridae sp. ctTgb17</name>
    <dbReference type="NCBI Taxonomy" id="2825521"/>
    <lineage>
        <taxon>Viruses</taxon>
        <taxon>Duplodnaviria</taxon>
        <taxon>Heunggongvirae</taxon>
        <taxon>Uroviricota</taxon>
        <taxon>Caudoviricetes</taxon>
    </lineage>
</organism>
<evidence type="ECO:0000256" key="1">
    <source>
        <dbReference type="SAM" id="MobiDB-lite"/>
    </source>
</evidence>
<proteinExistence type="predicted"/>
<evidence type="ECO:0000313" key="2">
    <source>
        <dbReference type="EMBL" id="DAF86726.1"/>
    </source>
</evidence>
<feature type="compositionally biased region" description="Low complexity" evidence="1">
    <location>
        <begin position="115"/>
        <end position="124"/>
    </location>
</feature>
<dbReference type="EMBL" id="BK015951">
    <property type="protein sequence ID" value="DAF86726.1"/>
    <property type="molecule type" value="Genomic_DNA"/>
</dbReference>
<sequence>MKYVKQHFVTGMKVSLPDVLNRMEAGIAAACAAAVEGIGSVTTGDTPAAGIRDGKLCLTLPRGEPGPQGNPGEGLSDNAKALLLSLLAGTAPNKAAALAALRAEWGLAEPDDTTPEAADAADAADAAEEA</sequence>